<dbReference type="InterPro" id="IPR004007">
    <property type="entry name" value="DhaL_dom"/>
</dbReference>
<dbReference type="NCBIfam" id="TIGR03599">
    <property type="entry name" value="YloV"/>
    <property type="match status" value="1"/>
</dbReference>
<dbReference type="Proteomes" id="UP000290482">
    <property type="component" value="Chromosome"/>
</dbReference>
<reference evidence="2 3" key="1">
    <citation type="submission" date="2019-01" db="EMBL/GenBank/DDBJ databases">
        <authorList>
            <consortium name="Pathogen Informatics"/>
        </authorList>
    </citation>
    <scope>NUCLEOTIDE SEQUENCE [LARGE SCALE GENOMIC DNA]</scope>
    <source>
        <strain evidence="2 3">NCTC10112</strain>
    </source>
</reference>
<dbReference type="InterPro" id="IPR019986">
    <property type="entry name" value="YloV-like"/>
</dbReference>
<evidence type="ECO:0000313" key="3">
    <source>
        <dbReference type="Proteomes" id="UP000290482"/>
    </source>
</evidence>
<proteinExistence type="predicted"/>
<sequence length="549" mass="60533">MNIITGKDWKYAIISAANSMDSKKNAINAMNIFPVPDGDTGSNMFMTIQAAKEALMQLSDEASISEVAETTSKNMLLSARGNSGVILSQIFKGFTLAFENKKTINCFELVDAFDKATKIAYKAVLKPVEGTILTVIRETSEGLKNKILPSTDFTEFFDITLKLARKSCDNTPELLPLLKEAGVNDSGAEGLVAILEGMSAFFHGKPITESFNSNQNNSIIMNDEIYSGEFGYCTEFILDLDKPNKFDKVELIKKFEKIGNSTIVVQDNSLLKVHIHAVKPGNVLNAVNNLGQFVKIKIENMTIQANTRMNENNKSISENGDHKKKSEKSFSKKCGLISCNTGAGLISTIKEMGVDYVIEGGQTNNPSTKDIISAIDSVDAKTIFILPNNSNIILSAQQAATIINNKKVLILPTKSQAQTIPMVMYFSSDNSEKENFAQMKEILKQVKFGEVAPSVKNIKLDGIKIQKGDFMSLVNNKIIDTAKDYNQAAIKIIEKLVDENTELLNIIYGQDVSKADLDELVNYLEINYDITIETYEGGQAIYPYFISVL</sequence>
<evidence type="ECO:0000313" key="2">
    <source>
        <dbReference type="EMBL" id="VEU55836.1"/>
    </source>
</evidence>
<dbReference type="SMART" id="SM01121">
    <property type="entry name" value="Dak1_2"/>
    <property type="match status" value="1"/>
</dbReference>
<gene>
    <name evidence="2" type="primary">dhaK2</name>
    <name evidence="2" type="ORF">NCTC10112_00438</name>
</gene>
<dbReference type="GO" id="GO:0006071">
    <property type="term" value="P:glycerol metabolic process"/>
    <property type="evidence" value="ECO:0007669"/>
    <property type="project" value="InterPro"/>
</dbReference>
<dbReference type="EMBL" id="LR214940">
    <property type="protein sequence ID" value="VEU55836.1"/>
    <property type="molecule type" value="Genomic_DNA"/>
</dbReference>
<dbReference type="Gene3D" id="1.25.40.340">
    <property type="match status" value="1"/>
</dbReference>
<name>A0A448ZX48_METOS</name>
<dbReference type="Pfam" id="PF13684">
    <property type="entry name" value="FakA-like_C"/>
    <property type="match status" value="1"/>
</dbReference>
<accession>A0A448ZX48</accession>
<dbReference type="InterPro" id="IPR048394">
    <property type="entry name" value="FakA-like_M"/>
</dbReference>
<dbReference type="Pfam" id="PF02734">
    <property type="entry name" value="Dak2"/>
    <property type="match status" value="1"/>
</dbReference>
<dbReference type="InterPro" id="IPR036117">
    <property type="entry name" value="DhaL_dom_sf"/>
</dbReference>
<dbReference type="InterPro" id="IPR050270">
    <property type="entry name" value="DegV_domain_contain"/>
</dbReference>
<dbReference type="SMART" id="SM01120">
    <property type="entry name" value="Dak2"/>
    <property type="match status" value="1"/>
</dbReference>
<keyword evidence="2" id="KW-0418">Kinase</keyword>
<feature type="domain" description="DhaL" evidence="1">
    <location>
        <begin position="7"/>
        <end position="200"/>
    </location>
</feature>
<dbReference type="AlphaFoldDB" id="A0A448ZX48"/>
<dbReference type="KEGG" id="mob:NCTC10112_00438"/>
<protein>
    <submittedName>
        <fullName evidence="2">Dihydroxyacetone (Glycerone) kinase, DhaK2 subunit</fullName>
        <ecNumber evidence="2">2.7.1.-</ecNumber>
    </submittedName>
</protein>
<dbReference type="Pfam" id="PF21645">
    <property type="entry name" value="FakA-like_M"/>
    <property type="match status" value="1"/>
</dbReference>
<dbReference type="PANTHER" id="PTHR33434">
    <property type="entry name" value="DEGV DOMAIN-CONTAINING PROTEIN DR_1986-RELATED"/>
    <property type="match status" value="1"/>
</dbReference>
<dbReference type="RefSeq" id="WP_022935815.1">
    <property type="nucleotide sequence ID" value="NZ_LR214940.1"/>
</dbReference>
<dbReference type="PANTHER" id="PTHR33434:SF4">
    <property type="entry name" value="PHOSPHATASE PROTEIN"/>
    <property type="match status" value="1"/>
</dbReference>
<evidence type="ECO:0000259" key="1">
    <source>
        <dbReference type="PROSITE" id="PS51480"/>
    </source>
</evidence>
<dbReference type="EC" id="2.7.1.-" evidence="2"/>
<keyword evidence="2" id="KW-0808">Transferase</keyword>
<dbReference type="SUPFAM" id="SSF101473">
    <property type="entry name" value="DhaL-like"/>
    <property type="match status" value="1"/>
</dbReference>
<dbReference type="PROSITE" id="PS51480">
    <property type="entry name" value="DHAL"/>
    <property type="match status" value="1"/>
</dbReference>
<dbReference type="InterPro" id="IPR033470">
    <property type="entry name" value="FakA-like_C"/>
</dbReference>
<dbReference type="GO" id="GO:0004371">
    <property type="term" value="F:glycerone kinase activity"/>
    <property type="evidence" value="ECO:0007669"/>
    <property type="project" value="InterPro"/>
</dbReference>
<keyword evidence="3" id="KW-1185">Reference proteome</keyword>
<dbReference type="OrthoDB" id="9760324at2"/>
<organism evidence="2 3">
    <name type="scientific">Metamycoplasma orale</name>
    <name type="common">Mycoplasma orale</name>
    <dbReference type="NCBI Taxonomy" id="2121"/>
    <lineage>
        <taxon>Bacteria</taxon>
        <taxon>Bacillati</taxon>
        <taxon>Mycoplasmatota</taxon>
        <taxon>Mycoplasmoidales</taxon>
        <taxon>Metamycoplasmataceae</taxon>
        <taxon>Metamycoplasma</taxon>
    </lineage>
</organism>